<dbReference type="EMBL" id="HBFM01034546">
    <property type="protein sequence ID" value="CAD8793649.1"/>
    <property type="molecule type" value="Transcribed_RNA"/>
</dbReference>
<gene>
    <name evidence="4" type="ORF">PPAR00522_LOCUS22493</name>
</gene>
<dbReference type="PANTHER" id="PTHR15837">
    <property type="entry name" value="RAN GUANINE NUCLEOTIDE RELEASE FACTOR"/>
    <property type="match status" value="1"/>
</dbReference>
<accession>A0A7S0YXY4</accession>
<evidence type="ECO:0000256" key="2">
    <source>
        <dbReference type="ARBA" id="ARBA00022448"/>
    </source>
</evidence>
<dbReference type="GO" id="GO:0006606">
    <property type="term" value="P:protein import into nucleus"/>
    <property type="evidence" value="ECO:0007669"/>
    <property type="project" value="TreeGrafter"/>
</dbReference>
<organism evidence="4">
    <name type="scientific">Polytomella parva</name>
    <dbReference type="NCBI Taxonomy" id="51329"/>
    <lineage>
        <taxon>Eukaryota</taxon>
        <taxon>Viridiplantae</taxon>
        <taxon>Chlorophyta</taxon>
        <taxon>core chlorophytes</taxon>
        <taxon>Chlorophyceae</taxon>
        <taxon>CS clade</taxon>
        <taxon>Chlamydomonadales</taxon>
        <taxon>Chlamydomonadaceae</taxon>
        <taxon>Polytomella</taxon>
    </lineage>
</organism>
<evidence type="ECO:0000256" key="3">
    <source>
        <dbReference type="ARBA" id="ARBA00022927"/>
    </source>
</evidence>
<protein>
    <submittedName>
        <fullName evidence="4">Uncharacterized protein</fullName>
    </submittedName>
</protein>
<reference evidence="4" key="1">
    <citation type="submission" date="2021-01" db="EMBL/GenBank/DDBJ databases">
        <authorList>
            <person name="Corre E."/>
            <person name="Pelletier E."/>
            <person name="Niang G."/>
            <person name="Scheremetjew M."/>
            <person name="Finn R."/>
            <person name="Kale V."/>
            <person name="Holt S."/>
            <person name="Cochrane G."/>
            <person name="Meng A."/>
            <person name="Brown T."/>
            <person name="Cohen L."/>
        </authorList>
    </citation>
    <scope>NUCLEOTIDE SEQUENCE</scope>
    <source>
        <strain evidence="4">SAG 63-3</strain>
    </source>
</reference>
<dbReference type="SUPFAM" id="SSF55724">
    <property type="entry name" value="Mog1p/PsbP-like"/>
    <property type="match status" value="1"/>
</dbReference>
<sequence>MEVISNSEDHELWGGAVKCRFPNKYIDVSQRQEVPDNQEIFVHNEKDNTLIFEIVEPCEEDDSECCAFYFSDLVSLNEADDAKLLPQRSIEGISTSLTGMGAKCFLACGTQTLNRRYNNSSSVGNPSQEVIQVIICVIRLSKYNSDILISYNGLDAHEETAMIDSIIKSFVVLNPSLFGEGDK</sequence>
<dbReference type="GO" id="GO:0005085">
    <property type="term" value="F:guanyl-nucleotide exchange factor activity"/>
    <property type="evidence" value="ECO:0007669"/>
    <property type="project" value="TreeGrafter"/>
</dbReference>
<comment type="similarity">
    <text evidence="1">Belongs to the MOG1 family.</text>
</comment>
<dbReference type="GO" id="GO:0031267">
    <property type="term" value="F:small GTPase binding"/>
    <property type="evidence" value="ECO:0007669"/>
    <property type="project" value="TreeGrafter"/>
</dbReference>
<evidence type="ECO:0000313" key="4">
    <source>
        <dbReference type="EMBL" id="CAD8793649.1"/>
    </source>
</evidence>
<proteinExistence type="inferred from homology"/>
<dbReference type="InterPro" id="IPR007681">
    <property type="entry name" value="Mog1"/>
</dbReference>
<dbReference type="PANTHER" id="PTHR15837:SF0">
    <property type="entry name" value="RAN GUANINE NUCLEOTIDE RELEASE FACTOR"/>
    <property type="match status" value="1"/>
</dbReference>
<keyword evidence="3" id="KW-0653">Protein transport</keyword>
<dbReference type="Pfam" id="PF04603">
    <property type="entry name" value="Mog1"/>
    <property type="match status" value="1"/>
</dbReference>
<name>A0A7S0YXY4_9CHLO</name>
<dbReference type="InterPro" id="IPR016123">
    <property type="entry name" value="Mog1/PsbP_a/b/a-sand"/>
</dbReference>
<keyword evidence="2" id="KW-0813">Transport</keyword>
<evidence type="ECO:0000256" key="1">
    <source>
        <dbReference type="ARBA" id="ARBA00010307"/>
    </source>
</evidence>
<dbReference type="AlphaFoldDB" id="A0A7S0YXY4"/>
<dbReference type="Gene3D" id="3.40.1000.10">
    <property type="entry name" value="Mog1/PsbP, alpha/beta/alpha sandwich"/>
    <property type="match status" value="1"/>
</dbReference>
<dbReference type="GO" id="GO:0005634">
    <property type="term" value="C:nucleus"/>
    <property type="evidence" value="ECO:0007669"/>
    <property type="project" value="TreeGrafter"/>
</dbReference>